<evidence type="ECO:0000313" key="2">
    <source>
        <dbReference type="Proteomes" id="UP000295773"/>
    </source>
</evidence>
<name>A0A4R3SSX9_9FIRM</name>
<protein>
    <submittedName>
        <fullName evidence="1">Uncharacterized protein (DUF58 family)</fullName>
    </submittedName>
</protein>
<accession>A0A4R3SSX9</accession>
<evidence type="ECO:0000313" key="1">
    <source>
        <dbReference type="EMBL" id="TCU51820.1"/>
    </source>
</evidence>
<dbReference type="RefSeq" id="WP_132225860.1">
    <property type="nucleotide sequence ID" value="NZ_JANKBG010000042.1"/>
</dbReference>
<gene>
    <name evidence="1" type="ORF">EDD61_1412</name>
</gene>
<dbReference type="PANTHER" id="PTHR34351:SF1">
    <property type="entry name" value="SLR1927 PROTEIN"/>
    <property type="match status" value="1"/>
</dbReference>
<keyword evidence="2" id="KW-1185">Reference proteome</keyword>
<comment type="caution">
    <text evidence="1">The sequence shown here is derived from an EMBL/GenBank/DDBJ whole genome shotgun (WGS) entry which is preliminary data.</text>
</comment>
<reference evidence="1 2" key="1">
    <citation type="submission" date="2019-03" db="EMBL/GenBank/DDBJ databases">
        <title>Genomic Encyclopedia of Type Strains, Phase IV (KMG-IV): sequencing the most valuable type-strain genomes for metagenomic binning, comparative biology and taxonomic classification.</title>
        <authorList>
            <person name="Goeker M."/>
        </authorList>
    </citation>
    <scope>NUCLEOTIDE SEQUENCE [LARGE SCALE GENOMIC DNA]</scope>
    <source>
        <strain evidence="1 2">DSM 29481</strain>
    </source>
</reference>
<proteinExistence type="predicted"/>
<dbReference type="AlphaFoldDB" id="A0A4R3SSX9"/>
<dbReference type="EMBL" id="SMBP01000041">
    <property type="protein sequence ID" value="TCU51820.1"/>
    <property type="molecule type" value="Genomic_DNA"/>
</dbReference>
<dbReference type="Proteomes" id="UP000295773">
    <property type="component" value="Unassembled WGS sequence"/>
</dbReference>
<sequence length="330" mass="38056">MLRAWCRYLLLLAVCALLYIFLGGYLFLIILTGVIALPLISLFAMLISSNHLQVDFQRRKEGSYFYCASGKWFPLAQLKINIQQENIFLDEQTQDNLTLFTSDTIVYVPMIAHEATMGKIRLCFDGFVLQDMLGLFQRRYHSHQKRTYYLYPHATGTTISSQIHDILQDQEHVYEGHIQHGGILEDTHEVKEYQPGDDLRHIHHKLSYKLAKTMIRTFASYQQEQLLVYLDLHGSVEECEQVLGHFYACAIEWIQRSMSAIVCWNSKDGNLEQEVYDKASLKRCLQAILAHPKAEEEDNVLYRSQLGTHVCIRSSGIETSMDEKGSDVHA</sequence>
<dbReference type="PANTHER" id="PTHR34351">
    <property type="entry name" value="SLR1927 PROTEIN-RELATED"/>
    <property type="match status" value="1"/>
</dbReference>
<organism evidence="1 2">
    <name type="scientific">Longicatena caecimuris</name>
    <dbReference type="NCBI Taxonomy" id="1796635"/>
    <lineage>
        <taxon>Bacteria</taxon>
        <taxon>Bacillati</taxon>
        <taxon>Bacillota</taxon>
        <taxon>Erysipelotrichia</taxon>
        <taxon>Erysipelotrichales</taxon>
        <taxon>Erysipelotrichaceae</taxon>
        <taxon>Longicatena</taxon>
    </lineage>
</organism>